<keyword evidence="13" id="KW-0915">Sodium</keyword>
<evidence type="ECO:0000256" key="17">
    <source>
        <dbReference type="ARBA" id="ARBA00023180"/>
    </source>
</evidence>
<evidence type="ECO:0000256" key="20">
    <source>
        <dbReference type="ARBA" id="ARBA00052338"/>
    </source>
</evidence>
<feature type="transmembrane region" description="Helical" evidence="27">
    <location>
        <begin position="354"/>
        <end position="376"/>
    </location>
</feature>
<feature type="transmembrane region" description="Helical" evidence="27">
    <location>
        <begin position="221"/>
        <end position="245"/>
    </location>
</feature>
<evidence type="ECO:0000256" key="1">
    <source>
        <dbReference type="ARBA" id="ARBA00004448"/>
    </source>
</evidence>
<name>A0A1U7ULH9_CARSF</name>
<feature type="transmembrane region" description="Helical" evidence="27">
    <location>
        <begin position="98"/>
        <end position="117"/>
    </location>
</feature>
<keyword evidence="8 27" id="KW-0812">Transmembrane</keyword>
<feature type="transmembrane region" description="Helical" evidence="27">
    <location>
        <begin position="480"/>
        <end position="499"/>
    </location>
</feature>
<keyword evidence="9 28" id="KW-0732">Signal</keyword>
<feature type="domain" description="Sodium/calcium exchanger membrane region" evidence="29">
    <location>
        <begin position="97"/>
        <end position="239"/>
    </location>
</feature>
<evidence type="ECO:0000256" key="27">
    <source>
        <dbReference type="SAM" id="Phobius"/>
    </source>
</evidence>
<dbReference type="FunFam" id="1.20.1420.30:FF:000023">
    <property type="entry name" value="Mitochondrial sodium/calcium exchanger protein"/>
    <property type="match status" value="1"/>
</dbReference>
<keyword evidence="10" id="KW-0999">Mitochondrion inner membrane</keyword>
<dbReference type="GO" id="GO:0050796">
    <property type="term" value="P:regulation of insulin secretion"/>
    <property type="evidence" value="ECO:0007669"/>
    <property type="project" value="Ensembl"/>
</dbReference>
<proteinExistence type="inferred from homology"/>
<keyword evidence="4" id="KW-0050">Antiport</keyword>
<evidence type="ECO:0000256" key="23">
    <source>
        <dbReference type="ARBA" id="ARBA00076738"/>
    </source>
</evidence>
<feature type="signal peptide" evidence="28">
    <location>
        <begin position="1"/>
        <end position="23"/>
    </location>
</feature>
<keyword evidence="7" id="KW-0452">Lithium</keyword>
<dbReference type="GO" id="GO:0030061">
    <property type="term" value="C:mitochondrial crista"/>
    <property type="evidence" value="ECO:0007669"/>
    <property type="project" value="Ensembl"/>
</dbReference>
<feature type="transmembrane region" description="Helical" evidence="27">
    <location>
        <begin position="437"/>
        <end position="459"/>
    </location>
</feature>
<dbReference type="KEGG" id="csyr:103270465"/>
<evidence type="ECO:0000256" key="19">
    <source>
        <dbReference type="ARBA" id="ARBA00033667"/>
    </source>
</evidence>
<dbReference type="OMA" id="VKQPIDM"/>
<dbReference type="Proteomes" id="UP000189704">
    <property type="component" value="Unplaced"/>
</dbReference>
<keyword evidence="16 27" id="KW-0472">Membrane</keyword>
<keyword evidence="17" id="KW-0325">Glycoprotein</keyword>
<evidence type="ECO:0000256" key="7">
    <source>
        <dbReference type="ARBA" id="ARBA00022671"/>
    </source>
</evidence>
<dbReference type="GO" id="GO:0051480">
    <property type="term" value="P:regulation of cytosolic calcium ion concentration"/>
    <property type="evidence" value="ECO:0007669"/>
    <property type="project" value="Ensembl"/>
</dbReference>
<evidence type="ECO:0000313" key="31">
    <source>
        <dbReference type="RefSeq" id="XP_008066167.1"/>
    </source>
</evidence>
<comment type="subcellular location">
    <subcellularLocation>
        <location evidence="1">Mitochondrion inner membrane</location>
        <topology evidence="1">Multi-pass membrane protein</topology>
    </subcellularLocation>
</comment>
<dbReference type="InterPro" id="IPR004837">
    <property type="entry name" value="NaCa_Exmemb"/>
</dbReference>
<evidence type="ECO:0000313" key="30">
    <source>
        <dbReference type="Proteomes" id="UP000189704"/>
    </source>
</evidence>
<dbReference type="AlphaFoldDB" id="A0A1U7ULH9"/>
<evidence type="ECO:0000256" key="22">
    <source>
        <dbReference type="ARBA" id="ARBA00076357"/>
    </source>
</evidence>
<dbReference type="GO" id="GO:0086038">
    <property type="term" value="F:calcium:sodium antiporter activity involved in regulation of cardiac muscle cell membrane potential"/>
    <property type="evidence" value="ECO:0007669"/>
    <property type="project" value="Ensembl"/>
</dbReference>
<evidence type="ECO:0000256" key="13">
    <source>
        <dbReference type="ARBA" id="ARBA00023053"/>
    </source>
</evidence>
<feature type="transmembrane region" description="Helical" evidence="27">
    <location>
        <begin position="382"/>
        <end position="401"/>
    </location>
</feature>
<feature type="domain" description="Sodium/calcium exchanger membrane region" evidence="29">
    <location>
        <begin position="416"/>
        <end position="566"/>
    </location>
</feature>
<protein>
    <recommendedName>
        <fullName evidence="21">Mitochondrial sodium/calcium exchanger protein</fullName>
    </recommendedName>
    <alternativeName>
        <fullName evidence="25">Na(+)/K(+)/Ca(2+)-exchange protein 6</fullName>
    </alternativeName>
    <alternativeName>
        <fullName evidence="24">Sodium/calcium exchanger protein, mitochondrial</fullName>
    </alternativeName>
    <alternativeName>
        <fullName evidence="23">Sodium/potassium/calcium exchanger 6</fullName>
    </alternativeName>
    <alternativeName>
        <fullName evidence="26">Solute carrier family 24 member 6</fullName>
    </alternativeName>
    <alternativeName>
        <fullName evidence="22">Solute carrier family 8 member B1</fullName>
    </alternativeName>
</protein>
<keyword evidence="12 27" id="KW-1133">Transmembrane helix</keyword>
<feature type="transmembrane region" description="Helical" evidence="27">
    <location>
        <begin position="551"/>
        <end position="573"/>
    </location>
</feature>
<accession>A0A1U7ULH9</accession>
<evidence type="ECO:0000259" key="29">
    <source>
        <dbReference type="Pfam" id="PF01699"/>
    </source>
</evidence>
<keyword evidence="6" id="KW-0716">Sensory transduction</keyword>
<gene>
    <name evidence="31" type="primary">SLC8B1</name>
</gene>
<dbReference type="GO" id="GO:0051560">
    <property type="term" value="P:mitochondrial calcium ion homeostasis"/>
    <property type="evidence" value="ECO:0007669"/>
    <property type="project" value="Ensembl"/>
</dbReference>
<evidence type="ECO:0000256" key="14">
    <source>
        <dbReference type="ARBA" id="ARBA00023065"/>
    </source>
</evidence>
<dbReference type="GO" id="GO:1901623">
    <property type="term" value="P:regulation of lymphocyte chemotaxis"/>
    <property type="evidence" value="ECO:0007669"/>
    <property type="project" value="Ensembl"/>
</dbReference>
<keyword evidence="3" id="KW-0813">Transport</keyword>
<evidence type="ECO:0000256" key="8">
    <source>
        <dbReference type="ARBA" id="ARBA00022692"/>
    </source>
</evidence>
<dbReference type="GO" id="GO:2001256">
    <property type="term" value="P:regulation of store-operated calcium entry"/>
    <property type="evidence" value="ECO:0007669"/>
    <property type="project" value="Ensembl"/>
</dbReference>
<evidence type="ECO:0000256" key="15">
    <source>
        <dbReference type="ARBA" id="ARBA00023128"/>
    </source>
</evidence>
<dbReference type="GO" id="GO:0042803">
    <property type="term" value="F:protein homodimerization activity"/>
    <property type="evidence" value="ECO:0007669"/>
    <property type="project" value="Ensembl"/>
</dbReference>
<dbReference type="RefSeq" id="XP_008066167.1">
    <property type="nucleotide sequence ID" value="XM_008067976.2"/>
</dbReference>
<dbReference type="GO" id="GO:0099093">
    <property type="term" value="P:calcium export from the mitochondrion"/>
    <property type="evidence" value="ECO:0007669"/>
    <property type="project" value="Ensembl"/>
</dbReference>
<evidence type="ECO:0000256" key="12">
    <source>
        <dbReference type="ARBA" id="ARBA00022989"/>
    </source>
</evidence>
<dbReference type="InterPro" id="IPR051359">
    <property type="entry name" value="CaCA_antiporter"/>
</dbReference>
<reference evidence="31" key="1">
    <citation type="submission" date="2025-08" db="UniProtKB">
        <authorList>
            <consortium name="RefSeq"/>
        </authorList>
    </citation>
    <scope>IDENTIFICATION</scope>
</reference>
<dbReference type="Pfam" id="PF01699">
    <property type="entry name" value="Na_Ca_ex"/>
    <property type="match status" value="2"/>
</dbReference>
<evidence type="ECO:0000256" key="6">
    <source>
        <dbReference type="ARBA" id="ARBA00022606"/>
    </source>
</evidence>
<evidence type="ECO:0000256" key="5">
    <source>
        <dbReference type="ARBA" id="ARBA00022568"/>
    </source>
</evidence>
<evidence type="ECO:0000256" key="11">
    <source>
        <dbReference type="ARBA" id="ARBA00022837"/>
    </source>
</evidence>
<evidence type="ECO:0000256" key="21">
    <source>
        <dbReference type="ARBA" id="ARBA00073621"/>
    </source>
</evidence>
<dbReference type="CTD" id="80024"/>
<evidence type="ECO:0000256" key="26">
    <source>
        <dbReference type="ARBA" id="ARBA00082808"/>
    </source>
</evidence>
<dbReference type="OrthoDB" id="407410at2759"/>
<evidence type="ECO:0000256" key="4">
    <source>
        <dbReference type="ARBA" id="ARBA00022449"/>
    </source>
</evidence>
<evidence type="ECO:0000256" key="3">
    <source>
        <dbReference type="ARBA" id="ARBA00022448"/>
    </source>
</evidence>
<keyword evidence="15" id="KW-0496">Mitochondrion</keyword>
<comment type="similarity">
    <text evidence="2">Belongs to the Ca(2+):cation antiporter (CaCA) (TC 2.A.19) family. SLC24A subfamily.</text>
</comment>
<sequence length="578" mass="63246">MASRGRSLGWALAWLCRLPVTEAVSTGAHVRARCPAPGVNWTPVVDCRSVCGLNVSDRCGFIRTNPDCRSEGGYLDYLEGIFCHFPPGLLPLAVTLHALWLLYLFLILGVTAAKFFCPNLSAISITLKLSHNVAGVTFLAFGNGAPDIFSALVAFSDPRTAGLALGALFGAGVLVTTVVAGGIAILRPFMAASRPFLRDIIFYMVAVFLTFTVLFRGRVTLAWALGYLGFYVFYVATVILCTWIYRWQRRRSLVYSMPGTPEVLSDSEEDLVSSNTNSYDYGDEYRPLFFYQETTAQTLVRALNPLDYRKWRNKSASWRALKVFKLPVEFLLLLTVPVVDPDKDDQNWNRPLNCLHLVISPLVLVLTLQSGAYGVYEIGGLVPVWAVVVIAGTALASVTFFATSNSEPPRLHWLLAFLGFLTSALWINAAATEVVNILRSLGVVFRLSNTVLGLTLLAWGNSIGDAFSDFTLARQGYPRMAFSACFGGIIFNILVGVGLGCLLQISRSHVDVKLEPDGLLVWVLAGALGLSLAFSLVAVPLQCFQLGRAYGFCLLLFYLSFLVVALLTEFGVIHLRSA</sequence>
<keyword evidence="18" id="KW-0739">Sodium transport</keyword>
<feature type="transmembrane region" description="Helical" evidence="27">
    <location>
        <begin position="413"/>
        <end position="431"/>
    </location>
</feature>
<dbReference type="PANTHER" id="PTHR12266">
    <property type="entry name" value="NA+/CA2+ K+ INDEPENDENT EXCHANGER"/>
    <property type="match status" value="1"/>
</dbReference>
<keyword evidence="14" id="KW-0406">Ion transport</keyword>
<evidence type="ECO:0000256" key="18">
    <source>
        <dbReference type="ARBA" id="ARBA00023201"/>
    </source>
</evidence>
<evidence type="ECO:0000256" key="9">
    <source>
        <dbReference type="ARBA" id="ARBA00022729"/>
    </source>
</evidence>
<dbReference type="FunFam" id="1.20.1420.30:FF:000025">
    <property type="entry name" value="sodium/potassium/calcium exchanger 6, mitochondrial isoform X3"/>
    <property type="match status" value="1"/>
</dbReference>
<evidence type="ECO:0000256" key="24">
    <source>
        <dbReference type="ARBA" id="ARBA00077141"/>
    </source>
</evidence>
<keyword evidence="30" id="KW-1185">Reference proteome</keyword>
<feature type="transmembrane region" description="Helical" evidence="27">
    <location>
        <begin position="196"/>
        <end position="215"/>
    </location>
</feature>
<evidence type="ECO:0000256" key="10">
    <source>
        <dbReference type="ARBA" id="ARBA00022792"/>
    </source>
</evidence>
<evidence type="ECO:0000256" key="2">
    <source>
        <dbReference type="ARBA" id="ARBA00005364"/>
    </source>
</evidence>
<keyword evidence="11" id="KW-0106">Calcium</keyword>
<organism evidence="30 31">
    <name type="scientific">Carlito syrichta</name>
    <name type="common">Philippine tarsier</name>
    <name type="synonym">Tarsius syrichta</name>
    <dbReference type="NCBI Taxonomy" id="1868482"/>
    <lineage>
        <taxon>Eukaryota</taxon>
        <taxon>Metazoa</taxon>
        <taxon>Chordata</taxon>
        <taxon>Craniata</taxon>
        <taxon>Vertebrata</taxon>
        <taxon>Euteleostomi</taxon>
        <taxon>Mammalia</taxon>
        <taxon>Eutheria</taxon>
        <taxon>Euarchontoglires</taxon>
        <taxon>Primates</taxon>
        <taxon>Haplorrhini</taxon>
        <taxon>Tarsiiformes</taxon>
        <taxon>Tarsiidae</taxon>
        <taxon>Carlito</taxon>
    </lineage>
</organism>
<dbReference type="PANTHER" id="PTHR12266:SF0">
    <property type="entry name" value="MITOCHONDRIAL SODIUM_CALCIUM EXCHANGER PROTEIN"/>
    <property type="match status" value="1"/>
</dbReference>
<feature type="transmembrane region" description="Helical" evidence="27">
    <location>
        <begin position="129"/>
        <end position="155"/>
    </location>
</feature>
<dbReference type="STRING" id="1868482.ENSTSYP00000027545"/>
<dbReference type="GO" id="GO:0005886">
    <property type="term" value="C:plasma membrane"/>
    <property type="evidence" value="ECO:0007669"/>
    <property type="project" value="Ensembl"/>
</dbReference>
<comment type="catalytic activity">
    <reaction evidence="20">
        <text>3 Li(+)(out) + Ca(2+)(in) = 3 Li(+)(in) + Ca(2+)(out)</text>
        <dbReference type="Rhea" id="RHEA:72631"/>
        <dbReference type="ChEBI" id="CHEBI:29108"/>
        <dbReference type="ChEBI" id="CHEBI:49713"/>
    </reaction>
</comment>
<evidence type="ECO:0000256" key="25">
    <source>
        <dbReference type="ARBA" id="ARBA00081341"/>
    </source>
</evidence>
<feature type="transmembrane region" description="Helical" evidence="27">
    <location>
        <begin position="519"/>
        <end position="539"/>
    </location>
</feature>
<keyword evidence="5" id="KW-0109">Calcium transport</keyword>
<dbReference type="InterPro" id="IPR044880">
    <property type="entry name" value="NCX_ion-bd_dom_sf"/>
</dbReference>
<feature type="transmembrane region" description="Helical" evidence="27">
    <location>
        <begin position="161"/>
        <end position="184"/>
    </location>
</feature>
<dbReference type="Gene3D" id="1.20.1420.30">
    <property type="entry name" value="NCX, central ion-binding region"/>
    <property type="match status" value="2"/>
</dbReference>
<evidence type="ECO:0000256" key="16">
    <source>
        <dbReference type="ARBA" id="ARBA00023136"/>
    </source>
</evidence>
<dbReference type="GO" id="GO:0042593">
    <property type="term" value="P:glucose homeostasis"/>
    <property type="evidence" value="ECO:0007669"/>
    <property type="project" value="Ensembl"/>
</dbReference>
<comment type="catalytic activity">
    <reaction evidence="19">
        <text>Ca(2+)(in) + 3 Na(+)(out) = Ca(2+)(out) + 3 Na(+)(in)</text>
        <dbReference type="Rhea" id="RHEA:69955"/>
        <dbReference type="ChEBI" id="CHEBI:29101"/>
        <dbReference type="ChEBI" id="CHEBI:29108"/>
    </reaction>
</comment>
<feature type="chain" id="PRO_5010576027" description="Mitochondrial sodium/calcium exchanger protein" evidence="28">
    <location>
        <begin position="24"/>
        <end position="578"/>
    </location>
</feature>
<evidence type="ECO:0000256" key="28">
    <source>
        <dbReference type="SAM" id="SignalP"/>
    </source>
</evidence>
<dbReference type="GeneID" id="103270465"/>